<dbReference type="EMBL" id="CP060784">
    <property type="protein sequence ID" value="QNP53437.1"/>
    <property type="molecule type" value="Genomic_DNA"/>
</dbReference>
<dbReference type="AlphaFoldDB" id="A0A7H0GYS1"/>
<gene>
    <name evidence="1" type="ORF">H9L05_07595</name>
</gene>
<keyword evidence="2" id="KW-1185">Reference proteome</keyword>
<protein>
    <recommendedName>
        <fullName evidence="3">DegT/DnrJ/EryC1/StrS aminotransferase family protein</fullName>
    </recommendedName>
</protein>
<dbReference type="Proteomes" id="UP000516093">
    <property type="component" value="Chromosome"/>
</dbReference>
<reference evidence="1 2" key="1">
    <citation type="submission" date="2020-08" db="EMBL/GenBank/DDBJ databases">
        <title>Genome sequence of Hymenobacter qilianensis JCM 19763T.</title>
        <authorList>
            <person name="Hyun D.-W."/>
            <person name="Bae J.-W."/>
        </authorList>
    </citation>
    <scope>NUCLEOTIDE SEQUENCE [LARGE SCALE GENOMIC DNA]</scope>
    <source>
        <strain evidence="1 2">JCM 19763</strain>
    </source>
</reference>
<evidence type="ECO:0000313" key="2">
    <source>
        <dbReference type="Proteomes" id="UP000516093"/>
    </source>
</evidence>
<sequence length="319" mass="37484">MNSVGGYFGLELSRKNEYHDNAIRLNTGRNALEYIIRAKGLLKIYLPFFSCDVLLEPIERVGIEYEFYSISECFEPIFDFKKIKKHQALLYINYFGLKNKFINGLQDIAGNVIIDNSQSFFSAPLAQMDTFYSPRKFFGVPDGAYLYTDTLLFDDIKMDTSFERFEHLLRRIDVGAENGYDYFIKNDKSLSGKPILQMSNLTRSLLQSIEYPCIILKRRENFIFLHQLLKKHNTLKIYLEDEDVPMAYPFYSKKPKVRSQLLANKVFTPIYWKNVLSWVDNNTVEYDYVENIVYLPIDQRYGLDDLIRVVELIEDELGR</sequence>
<evidence type="ECO:0008006" key="3">
    <source>
        <dbReference type="Google" id="ProtNLM"/>
    </source>
</evidence>
<organism evidence="1 2">
    <name type="scientific">Hymenobacter qilianensis</name>
    <dbReference type="NCBI Taxonomy" id="1385715"/>
    <lineage>
        <taxon>Bacteria</taxon>
        <taxon>Pseudomonadati</taxon>
        <taxon>Bacteroidota</taxon>
        <taxon>Cytophagia</taxon>
        <taxon>Cytophagales</taxon>
        <taxon>Hymenobacteraceae</taxon>
        <taxon>Hymenobacter</taxon>
    </lineage>
</organism>
<name>A0A7H0GYS1_9BACT</name>
<dbReference type="SUPFAM" id="SSF53383">
    <property type="entry name" value="PLP-dependent transferases"/>
    <property type="match status" value="1"/>
</dbReference>
<accession>A0A7H0GYS1</accession>
<dbReference type="RefSeq" id="WP_187733651.1">
    <property type="nucleotide sequence ID" value="NZ_BMFN01000001.1"/>
</dbReference>
<dbReference type="InterPro" id="IPR015424">
    <property type="entry name" value="PyrdxlP-dep_Trfase"/>
</dbReference>
<dbReference type="KEGG" id="hqi:H9L05_07595"/>
<evidence type="ECO:0000313" key="1">
    <source>
        <dbReference type="EMBL" id="QNP53437.1"/>
    </source>
</evidence>
<proteinExistence type="predicted"/>